<protein>
    <submittedName>
        <fullName evidence="2">Uncharacterized protein</fullName>
    </submittedName>
</protein>
<keyword evidence="1" id="KW-0732">Signal</keyword>
<evidence type="ECO:0000256" key="1">
    <source>
        <dbReference type="SAM" id="SignalP"/>
    </source>
</evidence>
<evidence type="ECO:0000313" key="2">
    <source>
        <dbReference type="EMBL" id="MBN9413514.1"/>
    </source>
</evidence>
<evidence type="ECO:0000313" key="3">
    <source>
        <dbReference type="Proteomes" id="UP000664414"/>
    </source>
</evidence>
<dbReference type="Proteomes" id="UP000664414">
    <property type="component" value="Unassembled WGS sequence"/>
</dbReference>
<sequence length="252" mass="28295">MKIKFLLAAILLNIYGLFPCLATEHFDDTEGASSSKVHYSSLAQTPLDILNPIVNEYLSSKDIMRLYMTGDSILRRHLTNVAQSLKILLEPEMRKLSLAQIIPSFLNLNFLEITGTLNPESNFDVSSLVNLRTIKFSGNKALSLLLERNLISFPPQITRLVFNSCSLRSVPQGFFAQFRALEDLNLSKNSLNPEVQDEIMQASNITSLNLSLNGSLEYLPARLSNLPNLKALDVSGIMFDWQSGIFFPYFLD</sequence>
<gene>
    <name evidence="2" type="ORF">J0H12_06305</name>
</gene>
<dbReference type="EMBL" id="JAFKGL010000025">
    <property type="protein sequence ID" value="MBN9413514.1"/>
    <property type="molecule type" value="Genomic_DNA"/>
</dbReference>
<dbReference type="SUPFAM" id="SSF52047">
    <property type="entry name" value="RNI-like"/>
    <property type="match status" value="1"/>
</dbReference>
<comment type="caution">
    <text evidence="2">The sequence shown here is derived from an EMBL/GenBank/DDBJ whole genome shotgun (WGS) entry which is preliminary data.</text>
</comment>
<dbReference type="InterPro" id="IPR032675">
    <property type="entry name" value="LRR_dom_sf"/>
</dbReference>
<dbReference type="AlphaFoldDB" id="A0A8J7PTF2"/>
<reference evidence="2" key="1">
    <citation type="submission" date="2021-02" db="EMBL/GenBank/DDBJ databases">
        <title>Thiocyanate and organic carbon inputs drive convergent selection for specific autotrophic Afipia and Thiobacillus strains within complex microbiomes.</title>
        <authorList>
            <person name="Huddy R.J."/>
            <person name="Sachdeva R."/>
            <person name="Kadzinga F."/>
            <person name="Kantor R.S."/>
            <person name="Harrison S.T.L."/>
            <person name="Banfield J.F."/>
        </authorList>
    </citation>
    <scope>NUCLEOTIDE SEQUENCE</scope>
    <source>
        <strain evidence="2">SCN18_10_11_15_R4_P_38_20</strain>
    </source>
</reference>
<feature type="chain" id="PRO_5035247238" evidence="1">
    <location>
        <begin position="23"/>
        <end position="252"/>
    </location>
</feature>
<name>A0A8J7PTF2_9PROT</name>
<feature type="signal peptide" evidence="1">
    <location>
        <begin position="1"/>
        <end position="22"/>
    </location>
</feature>
<dbReference type="Gene3D" id="3.80.10.10">
    <property type="entry name" value="Ribonuclease Inhibitor"/>
    <property type="match status" value="1"/>
</dbReference>
<accession>A0A8J7PTF2</accession>
<proteinExistence type="predicted"/>
<organism evidence="2 3">
    <name type="scientific">Candidatus Paracaedimonas acanthamoebae</name>
    <dbReference type="NCBI Taxonomy" id="244581"/>
    <lineage>
        <taxon>Bacteria</taxon>
        <taxon>Pseudomonadati</taxon>
        <taxon>Pseudomonadota</taxon>
        <taxon>Alphaproteobacteria</taxon>
        <taxon>Holosporales</taxon>
        <taxon>Caedimonadaceae</taxon>
        <taxon>Candidatus Paracaedimonas</taxon>
    </lineage>
</organism>